<dbReference type="AlphaFoldDB" id="A0A1I1G2H8"/>
<evidence type="ECO:0008006" key="6">
    <source>
        <dbReference type="Google" id="ProtNLM"/>
    </source>
</evidence>
<feature type="transmembrane region" description="Helical" evidence="3">
    <location>
        <begin position="100"/>
        <end position="122"/>
    </location>
</feature>
<evidence type="ECO:0000313" key="5">
    <source>
        <dbReference type="Proteomes" id="UP000199376"/>
    </source>
</evidence>
<dbReference type="EMBL" id="FOLI01000004">
    <property type="protein sequence ID" value="SFC06039.1"/>
    <property type="molecule type" value="Genomic_DNA"/>
</dbReference>
<feature type="transmembrane region" description="Helical" evidence="3">
    <location>
        <begin position="142"/>
        <end position="160"/>
    </location>
</feature>
<keyword evidence="3" id="KW-0472">Membrane</keyword>
<gene>
    <name evidence="4" type="ORF">SAMN05660453_0962</name>
</gene>
<proteinExistence type="predicted"/>
<keyword evidence="5" id="KW-1185">Reference proteome</keyword>
<organism evidence="4 5">
    <name type="scientific">Fructobacillus durionis</name>
    <dbReference type="NCBI Taxonomy" id="283737"/>
    <lineage>
        <taxon>Bacteria</taxon>
        <taxon>Bacillati</taxon>
        <taxon>Bacillota</taxon>
        <taxon>Bacilli</taxon>
        <taxon>Lactobacillales</taxon>
        <taxon>Lactobacillaceae</taxon>
        <taxon>Fructobacillus</taxon>
    </lineage>
</organism>
<keyword evidence="3" id="KW-0812">Transmembrane</keyword>
<evidence type="ECO:0000313" key="4">
    <source>
        <dbReference type="EMBL" id="SFC06039.1"/>
    </source>
</evidence>
<reference evidence="4 5" key="1">
    <citation type="submission" date="2016-10" db="EMBL/GenBank/DDBJ databases">
        <authorList>
            <person name="de Groot N.N."/>
        </authorList>
    </citation>
    <scope>NUCLEOTIDE SEQUENCE [LARGE SCALE GENOMIC DNA]</scope>
    <source>
        <strain evidence="4 5">DSM 19113</strain>
    </source>
</reference>
<sequence length="459" mass="52052">MDENQEKMLNQVKGEMQYVGAYLDAVDGKDKLTDEYWSLNSKADALKSQRSKTSNQINNIARRLKLGDVGDISKPRLLGSNSSYYGQVDLSESKKIGHGIFATLFVLGAAIAIIYLVITMAVIGQAKENLQTGVIPTPPMSLMIISMLPVYVAWFLVFWLKKHHSMFDKVNHYLPIQPIVNWTRLALLVYSFLFVEIILSGASYTGKGSIIYPILTWGMLAVHLFLPIYAIKRGNQKVDDRFTNERKALNDKNQRQYDKKVQDATEELQGVQQKLTNNLQSLDQVISKVDEQMENVKEHELVKISENIEKIKESLPQAFPMADKYRLTLPYYQLMLEAIQSQQATNWGHANELATDRFVEAQHHTELMEELHHNQEQTMEGLATLGAQMAQNAKQAHDDLTQIDISVQSGFSNVQSDLKDASEQIQASNREVAAAQRESNDIAADTNRTLNEMNDRFKR</sequence>
<evidence type="ECO:0000256" key="1">
    <source>
        <dbReference type="SAM" id="Coils"/>
    </source>
</evidence>
<dbReference type="OrthoDB" id="9995663at2"/>
<feature type="transmembrane region" description="Helical" evidence="3">
    <location>
        <begin position="181"/>
        <end position="204"/>
    </location>
</feature>
<evidence type="ECO:0000256" key="2">
    <source>
        <dbReference type="SAM" id="MobiDB-lite"/>
    </source>
</evidence>
<feature type="transmembrane region" description="Helical" evidence="3">
    <location>
        <begin position="210"/>
        <end position="231"/>
    </location>
</feature>
<feature type="region of interest" description="Disordered" evidence="2">
    <location>
        <begin position="432"/>
        <end position="459"/>
    </location>
</feature>
<feature type="coiled-coil region" evidence="1">
    <location>
        <begin position="29"/>
        <end position="63"/>
    </location>
</feature>
<dbReference type="Proteomes" id="UP000199376">
    <property type="component" value="Unassembled WGS sequence"/>
</dbReference>
<keyword evidence="3" id="KW-1133">Transmembrane helix</keyword>
<accession>A0A1I1G2H8</accession>
<dbReference type="RefSeq" id="WP_091502552.1">
    <property type="nucleotide sequence ID" value="NZ_FOLI01000004.1"/>
</dbReference>
<dbReference type="STRING" id="283737.SAMN05660453_0962"/>
<protein>
    <recommendedName>
        <fullName evidence="6">Methyl-accepting chemotaxis protein</fullName>
    </recommendedName>
</protein>
<evidence type="ECO:0000256" key="3">
    <source>
        <dbReference type="SAM" id="Phobius"/>
    </source>
</evidence>
<keyword evidence="1" id="KW-0175">Coiled coil</keyword>
<name>A0A1I1G2H8_9LACO</name>
<feature type="coiled-coil region" evidence="1">
    <location>
        <begin position="254"/>
        <end position="299"/>
    </location>
</feature>